<evidence type="ECO:0000256" key="11">
    <source>
        <dbReference type="HAMAP-Rule" id="MF_03100"/>
    </source>
</evidence>
<reference evidence="15 16" key="1">
    <citation type="submission" date="2022-11" db="UniProtKB">
        <authorList>
            <consortium name="WormBaseParasite"/>
        </authorList>
    </citation>
    <scope>IDENTIFICATION</scope>
</reference>
<comment type="subcellular location">
    <subcellularLocation>
        <location evidence="11">Nucleus</location>
    </subcellularLocation>
</comment>
<dbReference type="InterPro" id="IPR048749">
    <property type="entry name" value="SLX1_C"/>
</dbReference>
<dbReference type="InterPro" id="IPR013083">
    <property type="entry name" value="Znf_RING/FYVE/PHD"/>
</dbReference>
<dbReference type="EC" id="3.1.-.-" evidence="11"/>
<evidence type="ECO:0000256" key="10">
    <source>
        <dbReference type="ARBA" id="ARBA00023242"/>
    </source>
</evidence>
<dbReference type="WBParaSite" id="PgR152_g003_t02">
    <property type="protein sequence ID" value="PgR152_g003_t02"/>
    <property type="gene ID" value="PgR152_g003"/>
</dbReference>
<dbReference type="InterPro" id="IPR027520">
    <property type="entry name" value="Slx1"/>
</dbReference>
<dbReference type="InterPro" id="IPR035901">
    <property type="entry name" value="GIY-YIG_endonuc_sf"/>
</dbReference>
<evidence type="ECO:0000256" key="3">
    <source>
        <dbReference type="ARBA" id="ARBA00022759"/>
    </source>
</evidence>
<keyword evidence="5" id="KW-0863">Zinc-finger</keyword>
<dbReference type="GO" id="GO:0017108">
    <property type="term" value="F:5'-flap endonuclease activity"/>
    <property type="evidence" value="ECO:0007669"/>
    <property type="project" value="InterPro"/>
</dbReference>
<evidence type="ECO:0000256" key="12">
    <source>
        <dbReference type="SAM" id="MobiDB-lite"/>
    </source>
</evidence>
<dbReference type="WBParaSite" id="PgR152_g003_t01">
    <property type="protein sequence ID" value="PgR152_g003_t01"/>
    <property type="gene ID" value="PgR152_g003"/>
</dbReference>
<feature type="domain" description="GIY-YIG" evidence="13">
    <location>
        <begin position="164"/>
        <end position="249"/>
    </location>
</feature>
<dbReference type="FunFam" id="3.40.1440.10:FF:000008">
    <property type="entry name" value="Structure-specific endonuclease subunit SLX1 homolog"/>
    <property type="match status" value="1"/>
</dbReference>
<protein>
    <recommendedName>
        <fullName evidence="11">Structure-specific endonuclease subunit SLX1 homolog</fullName>
        <ecNumber evidence="11">3.1.-.-</ecNumber>
    </recommendedName>
</protein>
<evidence type="ECO:0000256" key="2">
    <source>
        <dbReference type="ARBA" id="ARBA00022723"/>
    </source>
</evidence>
<evidence type="ECO:0000256" key="5">
    <source>
        <dbReference type="ARBA" id="ARBA00022771"/>
    </source>
</evidence>
<comment type="caution">
    <text evidence="11">Lacks conserved residue(s) required for the propagation of feature annotation.</text>
</comment>
<dbReference type="GO" id="GO:0000724">
    <property type="term" value="P:double-strand break repair via homologous recombination"/>
    <property type="evidence" value="ECO:0007669"/>
    <property type="project" value="TreeGrafter"/>
</dbReference>
<keyword evidence="2" id="KW-0479">Metal-binding</keyword>
<evidence type="ECO:0000313" key="14">
    <source>
        <dbReference type="Proteomes" id="UP000887569"/>
    </source>
</evidence>
<dbReference type="GO" id="GO:0008821">
    <property type="term" value="F:crossover junction DNA endonuclease activity"/>
    <property type="evidence" value="ECO:0007669"/>
    <property type="project" value="TreeGrafter"/>
</dbReference>
<keyword evidence="14" id="KW-1185">Reference proteome</keyword>
<comment type="subunit">
    <text evidence="11">Forms a heterodimer with a member of the SLX4 family.</text>
</comment>
<dbReference type="GO" id="GO:0008270">
    <property type="term" value="F:zinc ion binding"/>
    <property type="evidence" value="ECO:0007669"/>
    <property type="project" value="UniProtKB-KW"/>
</dbReference>
<dbReference type="Pfam" id="PF21202">
    <property type="entry name" value="SLX1_C"/>
    <property type="match status" value="1"/>
</dbReference>
<feature type="region of interest" description="Disordered" evidence="12">
    <location>
        <begin position="1"/>
        <end position="23"/>
    </location>
</feature>
<dbReference type="PROSITE" id="PS50164">
    <property type="entry name" value="GIY_YIG"/>
    <property type="match status" value="1"/>
</dbReference>
<sequence>MTEGNDISDNLNGGVLSDDDYVDNVWNRPPDDSFIYGDEIGWSNHPETNDGCTSSQTRLHGQPRCLMSPIDDLTASHSRAVSQEYRGPLCSSASEALSLKRRSLSQQVISNRRSEEDSRDLRQCCSQSSPVHAPNDEVVITQVEGNGAKKKKGRRAAPPSLLDEFYGVYCLISRSANKFFKNRCYIGYTVDPNRRIRQHNAGKQFGGAGRTDHRGPWDMVCIIHGFPNSVSALRFEWAWQNPDKSRRLRCLGLRKKQKESAFAFRLRIACHMLNSDPWRRLSLTFRWLLSTSEIAFPSDVPLPSHVNIARGLVEKTSTVVPQLREDYTCIRKCAICSHTISKISELLRCVAQQSCGSHFHMCCLSKIALAESNEFKDQLFPVSGKCPRCGALFLWGDLIRDQRLLISIEDSRPIFGGSKVMETLVPVGKLVKI</sequence>
<dbReference type="Gene3D" id="3.30.40.10">
    <property type="entry name" value="Zinc/RING finger domain, C3HC4 (zinc finger)"/>
    <property type="match status" value="1"/>
</dbReference>
<feature type="compositionally biased region" description="Polar residues" evidence="12">
    <location>
        <begin position="1"/>
        <end position="11"/>
    </location>
</feature>
<dbReference type="InterPro" id="IPR000305">
    <property type="entry name" value="GIY-YIG_endonuc"/>
</dbReference>
<keyword evidence="1 11" id="KW-0540">Nuclease</keyword>
<keyword evidence="10 11" id="KW-0539">Nucleus</keyword>
<dbReference type="HAMAP" id="MF_03100">
    <property type="entry name" value="Endonuc_su_Slx1"/>
    <property type="match status" value="1"/>
</dbReference>
<evidence type="ECO:0000256" key="8">
    <source>
        <dbReference type="ARBA" id="ARBA00023172"/>
    </source>
</evidence>
<dbReference type="PANTHER" id="PTHR20208:SF10">
    <property type="entry name" value="STRUCTURE-SPECIFIC ENDONUCLEASE SUBUNIT SLX1"/>
    <property type="match status" value="1"/>
</dbReference>
<evidence type="ECO:0000256" key="7">
    <source>
        <dbReference type="ARBA" id="ARBA00022833"/>
    </source>
</evidence>
<comment type="cofactor">
    <cofactor evidence="11">
        <name>a divalent metal cation</name>
        <dbReference type="ChEBI" id="CHEBI:60240"/>
    </cofactor>
</comment>
<dbReference type="Pfam" id="PF01541">
    <property type="entry name" value="GIY-YIG"/>
    <property type="match status" value="1"/>
</dbReference>
<evidence type="ECO:0000313" key="15">
    <source>
        <dbReference type="WBParaSite" id="PgR152_g003_t01"/>
    </source>
</evidence>
<dbReference type="Proteomes" id="UP000887569">
    <property type="component" value="Unplaced"/>
</dbReference>
<dbReference type="CDD" id="cd10455">
    <property type="entry name" value="GIY-YIG_SLX1"/>
    <property type="match status" value="1"/>
</dbReference>
<organism evidence="14 15">
    <name type="scientific">Parascaris univalens</name>
    <name type="common">Nematode worm</name>
    <dbReference type="NCBI Taxonomy" id="6257"/>
    <lineage>
        <taxon>Eukaryota</taxon>
        <taxon>Metazoa</taxon>
        <taxon>Ecdysozoa</taxon>
        <taxon>Nematoda</taxon>
        <taxon>Chromadorea</taxon>
        <taxon>Rhabditida</taxon>
        <taxon>Spirurina</taxon>
        <taxon>Ascaridomorpha</taxon>
        <taxon>Ascaridoidea</taxon>
        <taxon>Ascarididae</taxon>
        <taxon>Parascaris</taxon>
    </lineage>
</organism>
<evidence type="ECO:0000313" key="16">
    <source>
        <dbReference type="WBParaSite" id="PgR152_g003_t02"/>
    </source>
</evidence>
<proteinExistence type="inferred from homology"/>
<dbReference type="PANTHER" id="PTHR20208">
    <property type="entry name" value="STRUCTURE-SPECIFIC ENDONUCLEASE SUBUNIT SLX1"/>
    <property type="match status" value="1"/>
</dbReference>
<dbReference type="Gene3D" id="3.40.1440.10">
    <property type="entry name" value="GIY-YIG endonuclease"/>
    <property type="match status" value="1"/>
</dbReference>
<keyword evidence="7" id="KW-0862">Zinc</keyword>
<evidence type="ECO:0000259" key="13">
    <source>
        <dbReference type="PROSITE" id="PS50164"/>
    </source>
</evidence>
<keyword evidence="6 11" id="KW-0378">Hydrolase</keyword>
<comment type="similarity">
    <text evidence="11">Belongs to the SLX1 family.</text>
</comment>
<accession>A0A915CF94</accession>
<keyword evidence="4 11" id="KW-0227">DNA damage</keyword>
<evidence type="ECO:0000256" key="6">
    <source>
        <dbReference type="ARBA" id="ARBA00022801"/>
    </source>
</evidence>
<keyword evidence="9 11" id="KW-0234">DNA repair</keyword>
<dbReference type="AlphaFoldDB" id="A0A915CF94"/>
<dbReference type="GO" id="GO:0033557">
    <property type="term" value="C:Slx1-Slx4 complex"/>
    <property type="evidence" value="ECO:0007669"/>
    <property type="project" value="UniProtKB-UniRule"/>
</dbReference>
<evidence type="ECO:0000256" key="4">
    <source>
        <dbReference type="ARBA" id="ARBA00022763"/>
    </source>
</evidence>
<keyword evidence="3 11" id="KW-0255">Endonuclease</keyword>
<dbReference type="InterPro" id="IPR050381">
    <property type="entry name" value="SLX1_endonuclease"/>
</dbReference>
<evidence type="ECO:0000256" key="1">
    <source>
        <dbReference type="ARBA" id="ARBA00022722"/>
    </source>
</evidence>
<name>A0A915CF94_PARUN</name>
<evidence type="ECO:0000256" key="9">
    <source>
        <dbReference type="ARBA" id="ARBA00023204"/>
    </source>
</evidence>
<keyword evidence="8 11" id="KW-0233">DNA recombination</keyword>
<comment type="function">
    <text evidence="11">Catalytic subunit of a heterodimeric structure-specific endonuclease that resolves DNA secondary structures generated during DNA repair and recombination. Has endonuclease activity towards branched DNA substrates, introducing single-strand cuts in duplex DNA close to junctions with ss-DNA.</text>
</comment>